<dbReference type="InterPro" id="IPR020904">
    <property type="entry name" value="Sc_DH/Rdtase_CS"/>
</dbReference>
<dbReference type="Proteomes" id="UP001153678">
    <property type="component" value="Unassembled WGS sequence"/>
</dbReference>
<dbReference type="InterPro" id="IPR002347">
    <property type="entry name" value="SDR_fam"/>
</dbReference>
<evidence type="ECO:0000313" key="5">
    <source>
        <dbReference type="Proteomes" id="UP001153678"/>
    </source>
</evidence>
<evidence type="ECO:0000256" key="1">
    <source>
        <dbReference type="ARBA" id="ARBA00006484"/>
    </source>
</evidence>
<keyword evidence="5" id="KW-1185">Reference proteome</keyword>
<evidence type="ECO:0000313" key="4">
    <source>
        <dbReference type="EMBL" id="CAI2166099.1"/>
    </source>
</evidence>
<name>A0A9W4SF43_9GLOM</name>
<dbReference type="SUPFAM" id="SSF51735">
    <property type="entry name" value="NAD(P)-binding Rossmann-fold domains"/>
    <property type="match status" value="1"/>
</dbReference>
<dbReference type="GO" id="GO:0005737">
    <property type="term" value="C:cytoplasm"/>
    <property type="evidence" value="ECO:0007669"/>
    <property type="project" value="TreeGrafter"/>
</dbReference>
<gene>
    <name evidence="4" type="ORF">FWILDA_LOCUS2402</name>
</gene>
<comment type="similarity">
    <text evidence="1">Belongs to the short-chain dehydrogenases/reductases (SDR) family.</text>
</comment>
<proteinExistence type="inferred from homology"/>
<dbReference type="PRINTS" id="PR00080">
    <property type="entry name" value="SDRFAMILY"/>
</dbReference>
<dbReference type="EMBL" id="CAMKVN010000274">
    <property type="protein sequence ID" value="CAI2166099.1"/>
    <property type="molecule type" value="Genomic_DNA"/>
</dbReference>
<dbReference type="Pfam" id="PF00106">
    <property type="entry name" value="adh_short"/>
    <property type="match status" value="1"/>
</dbReference>
<dbReference type="Pfam" id="PF13385">
    <property type="entry name" value="Laminin_G_3"/>
    <property type="match status" value="1"/>
</dbReference>
<reference evidence="4" key="1">
    <citation type="submission" date="2022-08" db="EMBL/GenBank/DDBJ databases">
        <authorList>
            <person name="Kallberg Y."/>
            <person name="Tangrot J."/>
            <person name="Rosling A."/>
        </authorList>
    </citation>
    <scope>NUCLEOTIDE SEQUENCE</scope>
    <source>
        <strain evidence="4">Wild A</strain>
    </source>
</reference>
<keyword evidence="3" id="KW-0560">Oxidoreductase</keyword>
<dbReference type="InterPro" id="IPR036291">
    <property type="entry name" value="NAD(P)-bd_dom_sf"/>
</dbReference>
<keyword evidence="2" id="KW-0521">NADP</keyword>
<dbReference type="PANTHER" id="PTHR44229">
    <property type="entry name" value="15-HYDROXYPROSTAGLANDIN DEHYDROGENASE [NAD(+)]"/>
    <property type="match status" value="1"/>
</dbReference>
<evidence type="ECO:0000256" key="2">
    <source>
        <dbReference type="ARBA" id="ARBA00022857"/>
    </source>
</evidence>
<dbReference type="Gene3D" id="2.60.120.200">
    <property type="match status" value="2"/>
</dbReference>
<dbReference type="OrthoDB" id="5840532at2759"/>
<sequence length="780" mass="86298">MSFTSVEGKIAFVSGAASGIGKAMVTRLVKEGAKVVVADIQDELGKKLVEQLNSGKTETIAIYEHTDVTNWNEYLAAFKKTVQVYGRVDIVVNNAGILSEGDCLFNDSDEPPNALKVIDVNLKGVLNGTKLGIRFLKQNGKDGGVIVNTASIAGLFKSPLIPYYCASKFGVVGLSISVASTVIAQNIRINVVAPSAVDTPLLKPYIHTISDDKKVDIGEVIEAFFKLFTNPAYNGEVLAVYPGGRFVFVEKSIHTLPEIVIVVVARLLSETNTLISNKLINQRTYRELITEPIALTPNDYRIINHSELPPVKDELSVTLKINIMAHDPSWATIFHKGGLKRRTPALWLTPKASYAYPRFSITDNFDAGTTIVSDGILLNRWYHMAYTISDSEKRMDFYIDGKWVGYSSIVLVQGEDPTKSNETITPPNGTMAPSNGTSVYENSCPKMGGVLADYRIINHSELPSVKDELSVTLKINIMAHNPSWATVFHKGGLKRRTPSLFLTPNTSHARPRYTITDNYTFGLDMVADGLLLNRWYHMAYTLSDPEKRMDFYIDGIWAGFSSIMLVQVQNVIFNDAPLYIGNDLENDAITGQIRTFRELITDPIALTPEDNRMINHSELPPVKDELSVTLKINIVSHNPSFAAVFHKGGVNGRTPSLLLTPGTSHARPRFSTTDNVKFGIEMVGNGLLLNQCYHMAYTLSDSEKRMDFYIDGEWVGFSNIMLVQGENQTQSNETITTSFSDPAAIATVGLFLRKILKRKRTSIYDNNGPNNQIVFASQNE</sequence>
<dbReference type="Gene3D" id="3.40.50.720">
    <property type="entry name" value="NAD(P)-binding Rossmann-like Domain"/>
    <property type="match status" value="1"/>
</dbReference>
<dbReference type="SUPFAM" id="SSF49899">
    <property type="entry name" value="Concanavalin A-like lectins/glucanases"/>
    <property type="match status" value="2"/>
</dbReference>
<dbReference type="InterPro" id="IPR013320">
    <property type="entry name" value="ConA-like_dom_sf"/>
</dbReference>
<evidence type="ECO:0000256" key="3">
    <source>
        <dbReference type="ARBA" id="ARBA00023002"/>
    </source>
</evidence>
<organism evidence="4 5">
    <name type="scientific">Funneliformis geosporum</name>
    <dbReference type="NCBI Taxonomy" id="1117311"/>
    <lineage>
        <taxon>Eukaryota</taxon>
        <taxon>Fungi</taxon>
        <taxon>Fungi incertae sedis</taxon>
        <taxon>Mucoromycota</taxon>
        <taxon>Glomeromycotina</taxon>
        <taxon>Glomeromycetes</taxon>
        <taxon>Glomerales</taxon>
        <taxon>Glomeraceae</taxon>
        <taxon>Funneliformis</taxon>
    </lineage>
</organism>
<dbReference type="GO" id="GO:0016616">
    <property type="term" value="F:oxidoreductase activity, acting on the CH-OH group of donors, NAD or NADP as acceptor"/>
    <property type="evidence" value="ECO:0007669"/>
    <property type="project" value="TreeGrafter"/>
</dbReference>
<comment type="caution">
    <text evidence="4">The sequence shown here is derived from an EMBL/GenBank/DDBJ whole genome shotgun (WGS) entry which is preliminary data.</text>
</comment>
<dbReference type="PANTHER" id="PTHR44229:SF4">
    <property type="entry name" value="15-HYDROXYPROSTAGLANDIN DEHYDROGENASE [NAD(+)]"/>
    <property type="match status" value="1"/>
</dbReference>
<dbReference type="PROSITE" id="PS00061">
    <property type="entry name" value="ADH_SHORT"/>
    <property type="match status" value="1"/>
</dbReference>
<protein>
    <submittedName>
        <fullName evidence="4">15811_t:CDS:1</fullName>
    </submittedName>
</protein>
<dbReference type="AlphaFoldDB" id="A0A9W4SF43"/>
<dbReference type="PRINTS" id="PR00081">
    <property type="entry name" value="GDHRDH"/>
</dbReference>
<accession>A0A9W4SF43</accession>